<dbReference type="AlphaFoldDB" id="A0A5C3LZD8"/>
<sequence length="681" mass="73595">MPVLNSILDHHDVSAIVAAFAGAVTRDDPSVVEPRIGVMFIILFISLFAVSFPGVSKQIAFLRIPHILFFIGKHFGTGVILATAFIHLLSDAFESLQRPVVKEQYHNIGKWTGLIILSSLLIIFLVEYISTSYVDHLQADPSAPPSPICTPASSRPRSRTRSSRPGSSKRLLAIEPVNEHTPLLTASPSPLSHTPTPPAQAIPVIPSHVPPKPHISHAKTTPAAKPFPPKRAQSLSYLPPSTRPHPLSNSRNIHNLSFYSNSHNTHAHIFHPGHLHHHPAPSSLIPIDILTNTPRLIRGTTGGGVCVCVVGEDSAVSSRGVSASKSVNMGSRGRSGRPVRPGEEEDDVGSSEGSQIMVEREEEIPRVGRRRQVVGILVLQLGIMIHSLVIGLTLAITNGADFTSLTTAIIFHQLFEGLSLGIRIAALPPAKEPLSLSSPPLSTSQHSHSPLANSHSHSRSSPTLIPSHHSPSPSHEQRHHAGWWRWPKLSSWHPNWLKWTLSILFAITTPFGMGVGMVVFASKGRSQHDVARMYLTQGLMSAISAGMLIYAATVEVIAGDFVFGDVAGHSHSHGHSHGGGFDTEDAFSDAEDVQSALSDDEDEQHPQGHAHAHMHEPGHSQKHHPERIRKRRRQSGSGSTNDVEEAAKELEGRDGRLRKKVLAVCSLLAGVGGMVLIGLAE</sequence>
<dbReference type="GO" id="GO:0005886">
    <property type="term" value="C:plasma membrane"/>
    <property type="evidence" value="ECO:0007669"/>
    <property type="project" value="TreeGrafter"/>
</dbReference>
<feature type="transmembrane region" description="Helical" evidence="6">
    <location>
        <begin position="36"/>
        <end position="55"/>
    </location>
</feature>
<evidence type="ECO:0000313" key="8">
    <source>
        <dbReference type="Proteomes" id="UP000308652"/>
    </source>
</evidence>
<evidence type="ECO:0000256" key="5">
    <source>
        <dbReference type="SAM" id="MobiDB-lite"/>
    </source>
</evidence>
<dbReference type="EMBL" id="ML213603">
    <property type="protein sequence ID" value="TFK38474.1"/>
    <property type="molecule type" value="Genomic_DNA"/>
</dbReference>
<comment type="subcellular location">
    <subcellularLocation>
        <location evidence="1">Membrane</location>
        <topology evidence="1">Multi-pass membrane protein</topology>
    </subcellularLocation>
</comment>
<feature type="compositionally biased region" description="Low complexity" evidence="5">
    <location>
        <begin position="460"/>
        <end position="474"/>
    </location>
</feature>
<feature type="transmembrane region" description="Helical" evidence="6">
    <location>
        <begin position="533"/>
        <end position="553"/>
    </location>
</feature>
<feature type="compositionally biased region" description="Basic residues" evidence="5">
    <location>
        <begin position="620"/>
        <end position="634"/>
    </location>
</feature>
<dbReference type="PANTHER" id="PTHR11040:SF32">
    <property type="entry name" value="ZINC-REGULATED TRANSPORTER 1"/>
    <property type="match status" value="1"/>
</dbReference>
<feature type="transmembrane region" description="Helical" evidence="6">
    <location>
        <begin position="373"/>
        <end position="396"/>
    </location>
</feature>
<dbReference type="PANTHER" id="PTHR11040">
    <property type="entry name" value="ZINC/IRON TRANSPORTER"/>
    <property type="match status" value="1"/>
</dbReference>
<feature type="region of interest" description="Disordered" evidence="5">
    <location>
        <begin position="435"/>
        <end position="477"/>
    </location>
</feature>
<protein>
    <submittedName>
        <fullName evidence="7">ZIP zinc transporter-domain-containing protein</fullName>
    </submittedName>
</protein>
<dbReference type="InterPro" id="IPR003689">
    <property type="entry name" value="ZIP"/>
</dbReference>
<feature type="transmembrane region" description="Helical" evidence="6">
    <location>
        <begin position="67"/>
        <end position="88"/>
    </location>
</feature>
<dbReference type="GO" id="GO:0005385">
    <property type="term" value="F:zinc ion transmembrane transporter activity"/>
    <property type="evidence" value="ECO:0007669"/>
    <property type="project" value="TreeGrafter"/>
</dbReference>
<keyword evidence="2 6" id="KW-0812">Transmembrane</keyword>
<feature type="compositionally biased region" description="Acidic residues" evidence="5">
    <location>
        <begin position="590"/>
        <end position="603"/>
    </location>
</feature>
<dbReference type="Proteomes" id="UP000308652">
    <property type="component" value="Unassembled WGS sequence"/>
</dbReference>
<evidence type="ECO:0000313" key="7">
    <source>
        <dbReference type="EMBL" id="TFK38474.1"/>
    </source>
</evidence>
<dbReference type="OrthoDB" id="448280at2759"/>
<evidence type="ECO:0000256" key="6">
    <source>
        <dbReference type="SAM" id="Phobius"/>
    </source>
</evidence>
<keyword evidence="4 6" id="KW-0472">Membrane</keyword>
<dbReference type="Pfam" id="PF02535">
    <property type="entry name" value="Zip"/>
    <property type="match status" value="2"/>
</dbReference>
<feature type="region of interest" description="Disordered" evidence="5">
    <location>
        <begin position="139"/>
        <end position="174"/>
    </location>
</feature>
<feature type="transmembrane region" description="Helical" evidence="6">
    <location>
        <begin position="661"/>
        <end position="680"/>
    </location>
</feature>
<proteinExistence type="predicted"/>
<feature type="compositionally biased region" description="Low complexity" evidence="5">
    <location>
        <begin position="435"/>
        <end position="451"/>
    </location>
</feature>
<name>A0A5C3LZD8_9AGAR</name>
<evidence type="ECO:0000256" key="1">
    <source>
        <dbReference type="ARBA" id="ARBA00004141"/>
    </source>
</evidence>
<accession>A0A5C3LZD8</accession>
<organism evidence="7 8">
    <name type="scientific">Crucibulum laeve</name>
    <dbReference type="NCBI Taxonomy" id="68775"/>
    <lineage>
        <taxon>Eukaryota</taxon>
        <taxon>Fungi</taxon>
        <taxon>Dikarya</taxon>
        <taxon>Basidiomycota</taxon>
        <taxon>Agaricomycotina</taxon>
        <taxon>Agaricomycetes</taxon>
        <taxon>Agaricomycetidae</taxon>
        <taxon>Agaricales</taxon>
        <taxon>Agaricineae</taxon>
        <taxon>Nidulariaceae</taxon>
        <taxon>Crucibulum</taxon>
    </lineage>
</organism>
<feature type="compositionally biased region" description="Polar residues" evidence="5">
    <location>
        <begin position="320"/>
        <end position="329"/>
    </location>
</feature>
<dbReference type="STRING" id="68775.A0A5C3LZD8"/>
<gene>
    <name evidence="7" type="ORF">BDQ12DRAFT_735577</name>
</gene>
<feature type="region of interest" description="Disordered" evidence="5">
    <location>
        <begin position="590"/>
        <end position="651"/>
    </location>
</feature>
<keyword evidence="3 6" id="KW-1133">Transmembrane helix</keyword>
<reference evidence="7 8" key="1">
    <citation type="journal article" date="2019" name="Nat. Ecol. Evol.">
        <title>Megaphylogeny resolves global patterns of mushroom evolution.</title>
        <authorList>
            <person name="Varga T."/>
            <person name="Krizsan K."/>
            <person name="Foldi C."/>
            <person name="Dima B."/>
            <person name="Sanchez-Garcia M."/>
            <person name="Sanchez-Ramirez S."/>
            <person name="Szollosi G.J."/>
            <person name="Szarkandi J.G."/>
            <person name="Papp V."/>
            <person name="Albert L."/>
            <person name="Andreopoulos W."/>
            <person name="Angelini C."/>
            <person name="Antonin V."/>
            <person name="Barry K.W."/>
            <person name="Bougher N.L."/>
            <person name="Buchanan P."/>
            <person name="Buyck B."/>
            <person name="Bense V."/>
            <person name="Catcheside P."/>
            <person name="Chovatia M."/>
            <person name="Cooper J."/>
            <person name="Damon W."/>
            <person name="Desjardin D."/>
            <person name="Finy P."/>
            <person name="Geml J."/>
            <person name="Haridas S."/>
            <person name="Hughes K."/>
            <person name="Justo A."/>
            <person name="Karasinski D."/>
            <person name="Kautmanova I."/>
            <person name="Kiss B."/>
            <person name="Kocsube S."/>
            <person name="Kotiranta H."/>
            <person name="LaButti K.M."/>
            <person name="Lechner B.E."/>
            <person name="Liimatainen K."/>
            <person name="Lipzen A."/>
            <person name="Lukacs Z."/>
            <person name="Mihaltcheva S."/>
            <person name="Morgado L.N."/>
            <person name="Niskanen T."/>
            <person name="Noordeloos M.E."/>
            <person name="Ohm R.A."/>
            <person name="Ortiz-Santana B."/>
            <person name="Ovrebo C."/>
            <person name="Racz N."/>
            <person name="Riley R."/>
            <person name="Savchenko A."/>
            <person name="Shiryaev A."/>
            <person name="Soop K."/>
            <person name="Spirin V."/>
            <person name="Szebenyi C."/>
            <person name="Tomsovsky M."/>
            <person name="Tulloss R.E."/>
            <person name="Uehling J."/>
            <person name="Grigoriev I.V."/>
            <person name="Vagvolgyi C."/>
            <person name="Papp T."/>
            <person name="Martin F.M."/>
            <person name="Miettinen O."/>
            <person name="Hibbett D.S."/>
            <person name="Nagy L.G."/>
        </authorList>
    </citation>
    <scope>NUCLEOTIDE SEQUENCE [LARGE SCALE GENOMIC DNA]</scope>
    <source>
        <strain evidence="7 8">CBS 166.37</strain>
    </source>
</reference>
<evidence type="ECO:0000256" key="3">
    <source>
        <dbReference type="ARBA" id="ARBA00022989"/>
    </source>
</evidence>
<keyword evidence="8" id="KW-1185">Reference proteome</keyword>
<feature type="region of interest" description="Disordered" evidence="5">
    <location>
        <begin position="320"/>
        <end position="361"/>
    </location>
</feature>
<evidence type="ECO:0000256" key="4">
    <source>
        <dbReference type="ARBA" id="ARBA00023136"/>
    </source>
</evidence>
<feature type="compositionally biased region" description="Low complexity" evidence="5">
    <location>
        <begin position="330"/>
        <end position="339"/>
    </location>
</feature>
<evidence type="ECO:0000256" key="2">
    <source>
        <dbReference type="ARBA" id="ARBA00022692"/>
    </source>
</evidence>
<feature type="transmembrane region" description="Helical" evidence="6">
    <location>
        <begin position="496"/>
        <end position="521"/>
    </location>
</feature>
<feature type="transmembrane region" description="Helical" evidence="6">
    <location>
        <begin position="108"/>
        <end position="129"/>
    </location>
</feature>